<feature type="non-terminal residue" evidence="3">
    <location>
        <position position="1"/>
    </location>
</feature>
<keyword evidence="2" id="KW-1133">Transmembrane helix</keyword>
<sequence length="96" mass="9985">AGRTGSDGSRGAEEEKGKADFRATSPLGALVVPFLLSFSFSFSPSFSLLFLFPPFKEAAADGMREMGERERAGQGERGSCPALLLSPPSRAGSASA</sequence>
<feature type="non-terminal residue" evidence="3">
    <location>
        <position position="96"/>
    </location>
</feature>
<feature type="compositionally biased region" description="Basic and acidic residues" evidence="1">
    <location>
        <begin position="64"/>
        <end position="74"/>
    </location>
</feature>
<evidence type="ECO:0000313" key="3">
    <source>
        <dbReference type="EMBL" id="JAC63927.1"/>
    </source>
</evidence>
<feature type="transmembrane region" description="Helical" evidence="2">
    <location>
        <begin position="30"/>
        <end position="52"/>
    </location>
</feature>
<feature type="region of interest" description="Disordered" evidence="1">
    <location>
        <begin position="64"/>
        <end position="96"/>
    </location>
</feature>
<proteinExistence type="predicted"/>
<organism evidence="3">
    <name type="scientific">Tetraselmis sp. GSL018</name>
    <dbReference type="NCBI Taxonomy" id="582737"/>
    <lineage>
        <taxon>Eukaryota</taxon>
        <taxon>Viridiplantae</taxon>
        <taxon>Chlorophyta</taxon>
        <taxon>core chlorophytes</taxon>
        <taxon>Chlorodendrophyceae</taxon>
        <taxon>Chlorodendrales</taxon>
        <taxon>Chlorodendraceae</taxon>
        <taxon>Tetraselmis</taxon>
    </lineage>
</organism>
<accession>A0A061QTC4</accession>
<evidence type="ECO:0000256" key="1">
    <source>
        <dbReference type="SAM" id="MobiDB-lite"/>
    </source>
</evidence>
<reference evidence="3" key="1">
    <citation type="submission" date="2014-05" db="EMBL/GenBank/DDBJ databases">
        <title>The transcriptome of the halophilic microalga Tetraselmis sp. GSL018 isolated from the Great Salt Lake, Utah.</title>
        <authorList>
            <person name="Jinkerson R.E."/>
            <person name="D'Adamo S."/>
            <person name="Posewitz M.C."/>
        </authorList>
    </citation>
    <scope>NUCLEOTIDE SEQUENCE</scope>
    <source>
        <strain evidence="3">GSL018</strain>
    </source>
</reference>
<dbReference type="AlphaFoldDB" id="A0A061QTC4"/>
<name>A0A061QTC4_9CHLO</name>
<dbReference type="EMBL" id="GBEZ01022934">
    <property type="protein sequence ID" value="JAC63927.1"/>
    <property type="molecule type" value="Transcribed_RNA"/>
</dbReference>
<protein>
    <submittedName>
        <fullName evidence="3">Uncharacterized protein</fullName>
    </submittedName>
</protein>
<keyword evidence="2" id="KW-0812">Transmembrane</keyword>
<evidence type="ECO:0000256" key="2">
    <source>
        <dbReference type="SAM" id="Phobius"/>
    </source>
</evidence>
<gene>
    <name evidence="3" type="ORF">TSPGSL018_19435</name>
</gene>
<keyword evidence="2" id="KW-0472">Membrane</keyword>